<dbReference type="AlphaFoldDB" id="A0A0X3BMQ9"/>
<dbReference type="Proteomes" id="UP000069850">
    <property type="component" value="Chromosome 1"/>
</dbReference>
<accession>A0A0X3BMQ9</accession>
<name>A0A0X3BMQ9_9EURY</name>
<evidence type="ECO:0000256" key="1">
    <source>
        <dbReference type="SAM" id="MobiDB-lite"/>
    </source>
</evidence>
<proteinExistence type="predicted"/>
<dbReference type="KEGG" id="mema:MMAB1_2058"/>
<protein>
    <submittedName>
        <fullName evidence="2">Uncharacterized protein</fullName>
    </submittedName>
</protein>
<organism evidence="2 3">
    <name type="scientific">Methanoculleus bourgensis</name>
    <dbReference type="NCBI Taxonomy" id="83986"/>
    <lineage>
        <taxon>Archaea</taxon>
        <taxon>Methanobacteriati</taxon>
        <taxon>Methanobacteriota</taxon>
        <taxon>Stenosarchaea group</taxon>
        <taxon>Methanomicrobia</taxon>
        <taxon>Methanomicrobiales</taxon>
        <taxon>Methanomicrobiaceae</taxon>
        <taxon>Methanoculleus</taxon>
    </lineage>
</organism>
<dbReference type="EMBL" id="LT158599">
    <property type="protein sequence ID" value="CVK33271.1"/>
    <property type="molecule type" value="Genomic_DNA"/>
</dbReference>
<feature type="compositionally biased region" description="Basic residues" evidence="1">
    <location>
        <begin position="90"/>
        <end position="100"/>
    </location>
</feature>
<sequence length="122" mass="13545">MPAFSCFRSATFFKRYLEDGRGTSVYKACAPPLASALVQAPPAAFTVENSTFFYIPFPARSATRRGVSIHFYPQSMPQLTGADAETPIRGRSRSGAKRPYLRIWTNSGERGRYRPRTLSSGT</sequence>
<evidence type="ECO:0000313" key="2">
    <source>
        <dbReference type="EMBL" id="CVK33271.1"/>
    </source>
</evidence>
<gene>
    <name evidence="2" type="ORF">MMAB1_2058</name>
</gene>
<reference evidence="2 3" key="1">
    <citation type="submission" date="2016-01" db="EMBL/GenBank/DDBJ databases">
        <authorList>
            <person name="Manzoor S."/>
        </authorList>
    </citation>
    <scope>NUCLEOTIDE SEQUENCE [LARGE SCALE GENOMIC DNA]</scope>
    <source>
        <strain evidence="2">Methanoculleus sp MAB1</strain>
    </source>
</reference>
<evidence type="ECO:0000313" key="3">
    <source>
        <dbReference type="Proteomes" id="UP000069850"/>
    </source>
</evidence>
<feature type="region of interest" description="Disordered" evidence="1">
    <location>
        <begin position="80"/>
        <end position="101"/>
    </location>
</feature>